<accession>A0A0D3GHD4</accession>
<evidence type="ECO:0000313" key="1">
    <source>
        <dbReference type="EnsemblPlants" id="OBART06G17040.1"/>
    </source>
</evidence>
<name>A0A0D3GHD4_9ORYZ</name>
<dbReference type="Gramene" id="OBART06G17040.1">
    <property type="protein sequence ID" value="OBART06G17040.1"/>
    <property type="gene ID" value="OBART06G17040"/>
</dbReference>
<reference evidence="1" key="2">
    <citation type="submission" date="2015-03" db="UniProtKB">
        <authorList>
            <consortium name="EnsemblPlants"/>
        </authorList>
    </citation>
    <scope>IDENTIFICATION</scope>
</reference>
<dbReference type="AlphaFoldDB" id="A0A0D3GHD4"/>
<dbReference type="HOGENOM" id="CLU_2187983_0_0_1"/>
<dbReference type="Proteomes" id="UP000026960">
    <property type="component" value="Chromosome 6"/>
</dbReference>
<dbReference type="EnsemblPlants" id="OBART06G17040.1">
    <property type="protein sequence ID" value="OBART06G17040.1"/>
    <property type="gene ID" value="OBART06G17040"/>
</dbReference>
<sequence length="109" mass="12634">MAYSLKKQMATVVEGSARQRCTFEWNTSNIEMAGRWRMLIMLLWRRRRGTRKGKESTWGHHTGRALQTSSQWMRNCAGEVEPFKDRVFSAQLPAFLTPPAMMLAINRVS</sequence>
<dbReference type="PaxDb" id="65489-OBART06G17040.1"/>
<keyword evidence="2" id="KW-1185">Reference proteome</keyword>
<evidence type="ECO:0000313" key="2">
    <source>
        <dbReference type="Proteomes" id="UP000026960"/>
    </source>
</evidence>
<reference evidence="1" key="1">
    <citation type="journal article" date="2009" name="Rice">
        <title>De Novo Next Generation Sequencing of Plant Genomes.</title>
        <authorList>
            <person name="Rounsley S."/>
            <person name="Marri P.R."/>
            <person name="Yu Y."/>
            <person name="He R."/>
            <person name="Sisneros N."/>
            <person name="Goicoechea J.L."/>
            <person name="Lee S.J."/>
            <person name="Angelova A."/>
            <person name="Kudrna D."/>
            <person name="Luo M."/>
            <person name="Affourtit J."/>
            <person name="Desany B."/>
            <person name="Knight J."/>
            <person name="Niazi F."/>
            <person name="Egholm M."/>
            <person name="Wing R.A."/>
        </authorList>
    </citation>
    <scope>NUCLEOTIDE SEQUENCE [LARGE SCALE GENOMIC DNA]</scope>
    <source>
        <strain evidence="1">cv. IRGC 105608</strain>
    </source>
</reference>
<protein>
    <submittedName>
        <fullName evidence="1">Uncharacterized protein</fullName>
    </submittedName>
</protein>
<proteinExistence type="predicted"/>
<organism evidence="1">
    <name type="scientific">Oryza barthii</name>
    <dbReference type="NCBI Taxonomy" id="65489"/>
    <lineage>
        <taxon>Eukaryota</taxon>
        <taxon>Viridiplantae</taxon>
        <taxon>Streptophyta</taxon>
        <taxon>Embryophyta</taxon>
        <taxon>Tracheophyta</taxon>
        <taxon>Spermatophyta</taxon>
        <taxon>Magnoliopsida</taxon>
        <taxon>Liliopsida</taxon>
        <taxon>Poales</taxon>
        <taxon>Poaceae</taxon>
        <taxon>BOP clade</taxon>
        <taxon>Oryzoideae</taxon>
        <taxon>Oryzeae</taxon>
        <taxon>Oryzinae</taxon>
        <taxon>Oryza</taxon>
    </lineage>
</organism>